<comment type="caution">
    <text evidence="1">The sequence shown here is derived from an EMBL/GenBank/DDBJ whole genome shotgun (WGS) entry which is preliminary data.</text>
</comment>
<reference evidence="1 2" key="1">
    <citation type="submission" date="2021-12" db="EMBL/GenBank/DDBJ databases">
        <title>Genome sequence of Kibdelosporangium philippinense ATCC 49844.</title>
        <authorList>
            <person name="Fedorov E.A."/>
            <person name="Omeragic M."/>
            <person name="Shalygina K.F."/>
            <person name="Maclea K.S."/>
        </authorList>
    </citation>
    <scope>NUCLEOTIDE SEQUENCE [LARGE SCALE GENOMIC DNA]</scope>
    <source>
        <strain evidence="1 2">ATCC 49844</strain>
    </source>
</reference>
<protein>
    <recommendedName>
        <fullName evidence="3">FXSXX-COOH protein</fullName>
    </recommendedName>
</protein>
<dbReference type="Proteomes" id="UP001521150">
    <property type="component" value="Unassembled WGS sequence"/>
</dbReference>
<accession>A0ABS8ZDH1</accession>
<sequence>MKPTHSLAKPPSAAIEHAEPGVAGAGRTPSQAAIIDSYRIVTDARASGAELINEPRAVQQVLTDADTLLTSPADRTSGA</sequence>
<evidence type="ECO:0000313" key="2">
    <source>
        <dbReference type="Proteomes" id="UP001521150"/>
    </source>
</evidence>
<organism evidence="1 2">
    <name type="scientific">Kibdelosporangium philippinense</name>
    <dbReference type="NCBI Taxonomy" id="211113"/>
    <lineage>
        <taxon>Bacteria</taxon>
        <taxon>Bacillati</taxon>
        <taxon>Actinomycetota</taxon>
        <taxon>Actinomycetes</taxon>
        <taxon>Pseudonocardiales</taxon>
        <taxon>Pseudonocardiaceae</taxon>
        <taxon>Kibdelosporangium</taxon>
    </lineage>
</organism>
<proteinExistence type="predicted"/>
<evidence type="ECO:0000313" key="1">
    <source>
        <dbReference type="EMBL" id="MCE7003867.1"/>
    </source>
</evidence>
<name>A0ABS8ZDH1_9PSEU</name>
<evidence type="ECO:0008006" key="3">
    <source>
        <dbReference type="Google" id="ProtNLM"/>
    </source>
</evidence>
<keyword evidence="2" id="KW-1185">Reference proteome</keyword>
<dbReference type="RefSeq" id="WP_233725421.1">
    <property type="nucleotide sequence ID" value="NZ_JAJVCN010000001.1"/>
</dbReference>
<dbReference type="EMBL" id="JAJVCN010000001">
    <property type="protein sequence ID" value="MCE7003867.1"/>
    <property type="molecule type" value="Genomic_DNA"/>
</dbReference>
<gene>
    <name evidence="1" type="ORF">LWC34_13655</name>
</gene>